<organism evidence="2 3">
    <name type="scientific">Rhododendron simsii</name>
    <name type="common">Sims's rhododendron</name>
    <dbReference type="NCBI Taxonomy" id="118357"/>
    <lineage>
        <taxon>Eukaryota</taxon>
        <taxon>Viridiplantae</taxon>
        <taxon>Streptophyta</taxon>
        <taxon>Embryophyta</taxon>
        <taxon>Tracheophyta</taxon>
        <taxon>Spermatophyta</taxon>
        <taxon>Magnoliopsida</taxon>
        <taxon>eudicotyledons</taxon>
        <taxon>Gunneridae</taxon>
        <taxon>Pentapetalae</taxon>
        <taxon>asterids</taxon>
        <taxon>Ericales</taxon>
        <taxon>Ericaceae</taxon>
        <taxon>Ericoideae</taxon>
        <taxon>Rhodoreae</taxon>
        <taxon>Rhododendron</taxon>
    </lineage>
</organism>
<gene>
    <name evidence="2" type="ORF">RHSIM_Rhsim08G0204800</name>
</gene>
<evidence type="ECO:0000313" key="3">
    <source>
        <dbReference type="Proteomes" id="UP000626092"/>
    </source>
</evidence>
<dbReference type="OrthoDB" id="1112026at2759"/>
<proteinExistence type="predicted"/>
<name>A0A834GJ16_RHOSS</name>
<dbReference type="EMBL" id="WJXA01000008">
    <property type="protein sequence ID" value="KAF7135828.1"/>
    <property type="molecule type" value="Genomic_DNA"/>
</dbReference>
<feature type="region of interest" description="Disordered" evidence="1">
    <location>
        <begin position="252"/>
        <end position="294"/>
    </location>
</feature>
<dbReference type="AlphaFoldDB" id="A0A834GJ16"/>
<accession>A0A834GJ16</accession>
<sequence length="294" mass="30255">MDDSNLVRNGGLRCSSAPIELLISKQLLPPSMGREEGKKTISNANIINTQISAYRSRMQCELPRNPTLGIDRFMHVSSPSMTVDCCKAFGHAEAHCPVIPKAASPPVAVVGYSVPMGSTSDASPKASSPLIATVVDSIPVVSAPVGVTSGNGVPIGSPGGKSRSPKMMTGQALSKIQICDGAAIDEVVNQYGASLNVMGVKPPLGTSVLPNGDDLGEIGFVSSPVAGYAAEDATDPVLETGPPHSFQVHEIELDSDAPVAQEQLSPVNVSPPGQKGRGKKKGNGGGRVKSKGVK</sequence>
<keyword evidence="3" id="KW-1185">Reference proteome</keyword>
<feature type="compositionally biased region" description="Basic residues" evidence="1">
    <location>
        <begin position="276"/>
        <end position="294"/>
    </location>
</feature>
<reference evidence="2" key="1">
    <citation type="submission" date="2019-11" db="EMBL/GenBank/DDBJ databases">
        <authorList>
            <person name="Liu Y."/>
            <person name="Hou J."/>
            <person name="Li T.-Q."/>
            <person name="Guan C.-H."/>
            <person name="Wu X."/>
            <person name="Wu H.-Z."/>
            <person name="Ling F."/>
            <person name="Zhang R."/>
            <person name="Shi X.-G."/>
            <person name="Ren J.-P."/>
            <person name="Chen E.-F."/>
            <person name="Sun J.-M."/>
        </authorList>
    </citation>
    <scope>NUCLEOTIDE SEQUENCE</scope>
    <source>
        <strain evidence="2">Adult_tree_wgs_1</strain>
        <tissue evidence="2">Leaves</tissue>
    </source>
</reference>
<evidence type="ECO:0000256" key="1">
    <source>
        <dbReference type="SAM" id="MobiDB-lite"/>
    </source>
</evidence>
<dbReference type="Proteomes" id="UP000626092">
    <property type="component" value="Unassembled WGS sequence"/>
</dbReference>
<protein>
    <submittedName>
        <fullName evidence="2">Uncharacterized protein</fullName>
    </submittedName>
</protein>
<evidence type="ECO:0000313" key="2">
    <source>
        <dbReference type="EMBL" id="KAF7135828.1"/>
    </source>
</evidence>
<comment type="caution">
    <text evidence="2">The sequence shown here is derived from an EMBL/GenBank/DDBJ whole genome shotgun (WGS) entry which is preliminary data.</text>
</comment>